<reference evidence="1" key="1">
    <citation type="submission" date="2016-10" db="EMBL/GenBank/DDBJ databases">
        <title>Sequence of Gallionella enrichment culture.</title>
        <authorList>
            <person name="Poehlein A."/>
            <person name="Muehling M."/>
            <person name="Daniel R."/>
        </authorList>
    </citation>
    <scope>NUCLEOTIDE SEQUENCE</scope>
</reference>
<dbReference type="PANTHER" id="PTHR40266:SF2">
    <property type="entry name" value="TOXIN HIGB-1"/>
    <property type="match status" value="1"/>
</dbReference>
<dbReference type="Gene3D" id="3.30.2310.20">
    <property type="entry name" value="RelE-like"/>
    <property type="match status" value="1"/>
</dbReference>
<dbReference type="AlphaFoldDB" id="A0A1J5PC31"/>
<organism evidence="1">
    <name type="scientific">mine drainage metagenome</name>
    <dbReference type="NCBI Taxonomy" id="410659"/>
    <lineage>
        <taxon>unclassified sequences</taxon>
        <taxon>metagenomes</taxon>
        <taxon>ecological metagenomes</taxon>
    </lineage>
</organism>
<gene>
    <name evidence="1" type="primary">higB-1_9</name>
    <name evidence="1" type="ORF">GALL_496340</name>
</gene>
<accession>A0A1J5PC31</accession>
<dbReference type="InterPro" id="IPR035093">
    <property type="entry name" value="RelE/ParE_toxin_dom_sf"/>
</dbReference>
<protein>
    <submittedName>
        <fullName evidence="1">Toxin HigB-1</fullName>
    </submittedName>
</protein>
<comment type="caution">
    <text evidence="1">The sequence shown here is derived from an EMBL/GenBank/DDBJ whole genome shotgun (WGS) entry which is preliminary data.</text>
</comment>
<dbReference type="Pfam" id="PF05015">
    <property type="entry name" value="HigB-like_toxin"/>
    <property type="match status" value="1"/>
</dbReference>
<sequence>MNDQKLPEQTDGECFQWYLGKGFPSDLIKIVCRKLGYLNAAALLSDLRAPPGNHLEMLKGDRAGQHSIRVNDQFRICFIWTDEGPIDVEFTDYQ</sequence>
<dbReference type="SUPFAM" id="SSF143011">
    <property type="entry name" value="RelE-like"/>
    <property type="match status" value="1"/>
</dbReference>
<name>A0A1J5PC31_9ZZZZ</name>
<proteinExistence type="predicted"/>
<dbReference type="EMBL" id="MLJW01005116">
    <property type="protein sequence ID" value="OIQ68770.1"/>
    <property type="molecule type" value="Genomic_DNA"/>
</dbReference>
<dbReference type="InterPro" id="IPR007711">
    <property type="entry name" value="HigB-1"/>
</dbReference>
<evidence type="ECO:0000313" key="1">
    <source>
        <dbReference type="EMBL" id="OIQ68770.1"/>
    </source>
</evidence>
<dbReference type="PANTHER" id="PTHR40266">
    <property type="entry name" value="TOXIN HIGB-1"/>
    <property type="match status" value="1"/>
</dbReference>